<dbReference type="PANTHER" id="PTHR43883:SF1">
    <property type="entry name" value="GLUCONOKINASE"/>
    <property type="match status" value="1"/>
</dbReference>
<name>D0LGY8_HALO1</name>
<dbReference type="InterPro" id="IPR011009">
    <property type="entry name" value="Kinase-like_dom_sf"/>
</dbReference>
<accession>D0LGY8</accession>
<sequence>MSDLVDDLRAGAQTVKETHISWVFLRAEDVVKVKKPVDFGFLDFTTADQRRRACEAEVRLNRRLASDVYLELVAITRSSAGVHQLGGDGETVDWAVRMRRLHEHDNAEHKLRAGALAWSELAELARTLAAFHGRCETSPEIASFGDSAAIERNLRENFRQAHEPLRALVSDVQQAEIEAWQLAFLREHEPLLQRRRERGYVRDGHGDLRLEHVYFEAERAPTVIDCIEFNERFRYGDTCGDIAFLAMDLARLGEPALAERFVAAYAYETDDYELYRVLDFYMSYRAYVRAKIAALSLADRDPAAPENQERAHIARRYFLLSLASERPALAPPRLVLVCGVIATGKSTVASALAARLAAPRISSDRTRKSLFEVAPTDSLEGEDEAYSAATTEAVYRGIEARADAVLGSGRSAIVDATLRSRAQRQRMRELAQRHGVPLLFIECHAPAAALRERLRERQAGPSESDAGPELLDSFLAGFEAFGEDELAAGEHQRLDTARAWPEIAAELPALTRPAPAAR</sequence>
<dbReference type="eggNOG" id="COG2187">
    <property type="taxonomic scope" value="Bacteria"/>
</dbReference>
<protein>
    <submittedName>
        <fullName evidence="1">Aminoglycoside phosphotransferase</fullName>
    </submittedName>
</protein>
<dbReference type="SUPFAM" id="SSF56112">
    <property type="entry name" value="Protein kinase-like (PK-like)"/>
    <property type="match status" value="1"/>
</dbReference>
<keyword evidence="2" id="KW-1185">Reference proteome</keyword>
<dbReference type="PANTHER" id="PTHR43883">
    <property type="entry name" value="SLR0207 PROTEIN"/>
    <property type="match status" value="1"/>
</dbReference>
<gene>
    <name evidence="1" type="ordered locus">Hoch_2165</name>
</gene>
<organism evidence="1 2">
    <name type="scientific">Haliangium ochraceum (strain DSM 14365 / JCM 11303 / SMP-2)</name>
    <dbReference type="NCBI Taxonomy" id="502025"/>
    <lineage>
        <taxon>Bacteria</taxon>
        <taxon>Pseudomonadati</taxon>
        <taxon>Myxococcota</taxon>
        <taxon>Polyangia</taxon>
        <taxon>Haliangiales</taxon>
        <taxon>Kofleriaceae</taxon>
        <taxon>Haliangium</taxon>
    </lineage>
</organism>
<dbReference type="Proteomes" id="UP000001880">
    <property type="component" value="Chromosome"/>
</dbReference>
<keyword evidence="1" id="KW-0808">Transferase</keyword>
<dbReference type="InterPro" id="IPR027417">
    <property type="entry name" value="P-loop_NTPase"/>
</dbReference>
<dbReference type="AlphaFoldDB" id="D0LGY8"/>
<dbReference type="OrthoDB" id="9810277at2"/>
<dbReference type="eggNOG" id="COG0645">
    <property type="taxonomic scope" value="Bacteria"/>
</dbReference>
<evidence type="ECO:0000313" key="2">
    <source>
        <dbReference type="Proteomes" id="UP000001880"/>
    </source>
</evidence>
<dbReference type="SUPFAM" id="SSF52540">
    <property type="entry name" value="P-loop containing nucleoside triphosphate hydrolases"/>
    <property type="match status" value="1"/>
</dbReference>
<evidence type="ECO:0000313" key="1">
    <source>
        <dbReference type="EMBL" id="ACY14710.1"/>
    </source>
</evidence>
<dbReference type="EMBL" id="CP001804">
    <property type="protein sequence ID" value="ACY14710.1"/>
    <property type="molecule type" value="Genomic_DNA"/>
</dbReference>
<dbReference type="Pfam" id="PF13671">
    <property type="entry name" value="AAA_33"/>
    <property type="match status" value="1"/>
</dbReference>
<reference evidence="1 2" key="1">
    <citation type="journal article" date="2010" name="Stand. Genomic Sci.">
        <title>Complete genome sequence of Haliangium ochraceum type strain (SMP-2).</title>
        <authorList>
            <consortium name="US DOE Joint Genome Institute (JGI-PGF)"/>
            <person name="Ivanova N."/>
            <person name="Daum C."/>
            <person name="Lang E."/>
            <person name="Abt B."/>
            <person name="Kopitz M."/>
            <person name="Saunders E."/>
            <person name="Lapidus A."/>
            <person name="Lucas S."/>
            <person name="Glavina Del Rio T."/>
            <person name="Nolan M."/>
            <person name="Tice H."/>
            <person name="Copeland A."/>
            <person name="Cheng J.F."/>
            <person name="Chen F."/>
            <person name="Bruce D."/>
            <person name="Goodwin L."/>
            <person name="Pitluck S."/>
            <person name="Mavromatis K."/>
            <person name="Pati A."/>
            <person name="Mikhailova N."/>
            <person name="Chen A."/>
            <person name="Palaniappan K."/>
            <person name="Land M."/>
            <person name="Hauser L."/>
            <person name="Chang Y.J."/>
            <person name="Jeffries C.D."/>
            <person name="Detter J.C."/>
            <person name="Brettin T."/>
            <person name="Rohde M."/>
            <person name="Goker M."/>
            <person name="Bristow J."/>
            <person name="Markowitz V."/>
            <person name="Eisen J.A."/>
            <person name="Hugenholtz P."/>
            <person name="Kyrpides N.C."/>
            <person name="Klenk H.P."/>
        </authorList>
    </citation>
    <scope>NUCLEOTIDE SEQUENCE [LARGE SCALE GENOMIC DNA]</scope>
    <source>
        <strain evidence="2">DSM 14365 / CIP 107738 / JCM 11303 / AJ 13395 / SMP-2</strain>
    </source>
</reference>
<dbReference type="InterPro" id="IPR052732">
    <property type="entry name" value="Cell-binding_unc_protein"/>
</dbReference>
<dbReference type="GO" id="GO:0016740">
    <property type="term" value="F:transferase activity"/>
    <property type="evidence" value="ECO:0007669"/>
    <property type="project" value="UniProtKB-KW"/>
</dbReference>
<dbReference type="KEGG" id="hoh:Hoch_2165"/>
<dbReference type="Gene3D" id="3.40.50.300">
    <property type="entry name" value="P-loop containing nucleotide triphosphate hydrolases"/>
    <property type="match status" value="1"/>
</dbReference>
<dbReference type="HOGENOM" id="CLU_026771_1_1_7"/>
<dbReference type="RefSeq" id="WP_012827318.1">
    <property type="nucleotide sequence ID" value="NC_013440.1"/>
</dbReference>
<proteinExistence type="predicted"/>
<dbReference type="STRING" id="502025.Hoch_2165"/>